<evidence type="ECO:0000256" key="1">
    <source>
        <dbReference type="SAM" id="MobiDB-lite"/>
    </source>
</evidence>
<proteinExistence type="predicted"/>
<dbReference type="EMBL" id="JAERUA010000023">
    <property type="protein sequence ID" value="KAI1883637.1"/>
    <property type="molecule type" value="Genomic_DNA"/>
</dbReference>
<reference evidence="2" key="1">
    <citation type="submission" date="2021-01" db="EMBL/GenBank/DDBJ databases">
        <authorList>
            <person name="Zahm M."/>
            <person name="Roques C."/>
            <person name="Cabau C."/>
            <person name="Klopp C."/>
            <person name="Donnadieu C."/>
            <person name="Jouanno E."/>
            <person name="Lampietro C."/>
            <person name="Louis A."/>
            <person name="Herpin A."/>
            <person name="Echchiki A."/>
            <person name="Berthelot C."/>
            <person name="Parey E."/>
            <person name="Roest-Crollius H."/>
            <person name="Braasch I."/>
            <person name="Postlethwait J."/>
            <person name="Bobe J."/>
            <person name="Montfort J."/>
            <person name="Bouchez O."/>
            <person name="Begum T."/>
            <person name="Mejri S."/>
            <person name="Adams A."/>
            <person name="Chen W.-J."/>
            <person name="Guiguen Y."/>
        </authorList>
    </citation>
    <scope>NUCLEOTIDE SEQUENCE</scope>
    <source>
        <tissue evidence="2">Blood</tissue>
    </source>
</reference>
<accession>A0A8T3CI68</accession>
<keyword evidence="3" id="KW-1185">Reference proteome</keyword>
<comment type="caution">
    <text evidence="2">The sequence shown here is derived from an EMBL/GenBank/DDBJ whole genome shotgun (WGS) entry which is preliminary data.</text>
</comment>
<dbReference type="AlphaFoldDB" id="A0A8T3CI68"/>
<evidence type="ECO:0000313" key="2">
    <source>
        <dbReference type="EMBL" id="KAI1883637.1"/>
    </source>
</evidence>
<dbReference type="Proteomes" id="UP000829720">
    <property type="component" value="Unassembled WGS sequence"/>
</dbReference>
<feature type="compositionally biased region" description="Pro residues" evidence="1">
    <location>
        <begin position="179"/>
        <end position="191"/>
    </location>
</feature>
<gene>
    <name evidence="2" type="ORF">AGOR_G00233620</name>
</gene>
<dbReference type="SUPFAM" id="SSF50729">
    <property type="entry name" value="PH domain-like"/>
    <property type="match status" value="1"/>
</dbReference>
<dbReference type="Gene3D" id="2.30.29.30">
    <property type="entry name" value="Pleckstrin-homology domain (PH domain)/Phosphotyrosine-binding domain (PTB)"/>
    <property type="match status" value="1"/>
</dbReference>
<dbReference type="OrthoDB" id="8931639at2759"/>
<feature type="region of interest" description="Disordered" evidence="1">
    <location>
        <begin position="172"/>
        <end position="191"/>
    </location>
</feature>
<sequence length="191" mass="21036">MRFNAAQLAAVSRGPPGSFDKEGKLWVNRLSTSHSEKAQDSKERWCRLKGNLLFLMKKPIQKCEPAEVIILERYNVVQTKESSNAALVIMSSERKKGLEMVEQWDLGAQIKTLCVRQNSVSRSTESRPSANVAFLTIQLFNQRNADTLSVQMRRIPPVPFVAALLAAAAAAGRRSSPSPHSPSPPAPSVLL</sequence>
<name>A0A8T3CI68_9TELE</name>
<organism evidence="2 3">
    <name type="scientific">Albula goreensis</name>
    <dbReference type="NCBI Taxonomy" id="1534307"/>
    <lineage>
        <taxon>Eukaryota</taxon>
        <taxon>Metazoa</taxon>
        <taxon>Chordata</taxon>
        <taxon>Craniata</taxon>
        <taxon>Vertebrata</taxon>
        <taxon>Euteleostomi</taxon>
        <taxon>Actinopterygii</taxon>
        <taxon>Neopterygii</taxon>
        <taxon>Teleostei</taxon>
        <taxon>Albuliformes</taxon>
        <taxon>Albulidae</taxon>
        <taxon>Albula</taxon>
    </lineage>
</organism>
<evidence type="ECO:0000313" key="3">
    <source>
        <dbReference type="Proteomes" id="UP000829720"/>
    </source>
</evidence>
<dbReference type="InterPro" id="IPR011993">
    <property type="entry name" value="PH-like_dom_sf"/>
</dbReference>
<protein>
    <submittedName>
        <fullName evidence="2">Uncharacterized protein</fullName>
    </submittedName>
</protein>